<dbReference type="InterPro" id="IPR036412">
    <property type="entry name" value="HAD-like_sf"/>
</dbReference>
<dbReference type="Proteomes" id="UP000028521">
    <property type="component" value="Unassembled WGS sequence"/>
</dbReference>
<dbReference type="PANTHER" id="PTHR43611">
    <property type="entry name" value="ALPHA-D-GLUCOSE 1-PHOSPHATE PHOSPHATASE"/>
    <property type="match status" value="1"/>
</dbReference>
<dbReference type="Gene3D" id="3.40.50.1000">
    <property type="entry name" value="HAD superfamily/HAD-like"/>
    <property type="match status" value="1"/>
</dbReference>
<dbReference type="PANTHER" id="PTHR43611:SF3">
    <property type="entry name" value="FLAVIN MONONUCLEOTIDE HYDROLASE 1, CHLOROPLATIC"/>
    <property type="match status" value="1"/>
</dbReference>
<evidence type="ECO:0000313" key="1">
    <source>
        <dbReference type="EMBL" id="KFB02163.1"/>
    </source>
</evidence>
<dbReference type="Pfam" id="PF13419">
    <property type="entry name" value="HAD_2"/>
    <property type="match status" value="1"/>
</dbReference>
<dbReference type="AlphaFoldDB" id="A0A084TN77"/>
<sequence length="205" mass="24107">MNLIKTLIFDFGDVFINLDKEGAMANALEIFEVDTFPEELTHVNCRYEMGLITTKAFLEFYATKFPNLTQGTILHAWNCILRDFPKHRLAFLKKLQAEKKYNLILLSNTNELHIDWIKNEIPFYEEFKSCFNRFYLSHEINLRKPNSNIYEFVLTENNLTPSECLFVDDLKENTDSASKLGINTWNINPETDDVTQLFDVNKRLF</sequence>
<gene>
    <name evidence="1" type="ORF">IA57_00535</name>
</gene>
<keyword evidence="2" id="KW-1185">Reference proteome</keyword>
<dbReference type="NCBIfam" id="TIGR01509">
    <property type="entry name" value="HAD-SF-IA-v3"/>
    <property type="match status" value="1"/>
</dbReference>
<evidence type="ECO:0000313" key="2">
    <source>
        <dbReference type="Proteomes" id="UP000028521"/>
    </source>
</evidence>
<organism evidence="1 2">
    <name type="scientific">Mangrovimonas yunxiaonensis</name>
    <dbReference type="NCBI Taxonomy" id="1197477"/>
    <lineage>
        <taxon>Bacteria</taxon>
        <taxon>Pseudomonadati</taxon>
        <taxon>Bacteroidota</taxon>
        <taxon>Flavobacteriia</taxon>
        <taxon>Flavobacteriales</taxon>
        <taxon>Flavobacteriaceae</taxon>
        <taxon>Mangrovimonas</taxon>
    </lineage>
</organism>
<dbReference type="EMBL" id="JPFK01000002">
    <property type="protein sequence ID" value="KFB02163.1"/>
    <property type="molecule type" value="Genomic_DNA"/>
</dbReference>
<dbReference type="Gene3D" id="1.10.150.240">
    <property type="entry name" value="Putative phosphatase, domain 2"/>
    <property type="match status" value="1"/>
</dbReference>
<protein>
    <submittedName>
        <fullName evidence="1">Haloacid dehalogenase</fullName>
    </submittedName>
</protein>
<dbReference type="SFLD" id="SFLDG01129">
    <property type="entry name" value="C1.5:_HAD__Beta-PGM__Phosphata"/>
    <property type="match status" value="1"/>
</dbReference>
<accession>A0A084TN77</accession>
<dbReference type="InterPro" id="IPR006439">
    <property type="entry name" value="HAD-SF_hydro_IA"/>
</dbReference>
<name>A0A084TN77_9FLAO</name>
<dbReference type="InterPro" id="IPR023214">
    <property type="entry name" value="HAD_sf"/>
</dbReference>
<dbReference type="InterPro" id="IPR023198">
    <property type="entry name" value="PGP-like_dom2"/>
</dbReference>
<dbReference type="CDD" id="cd02603">
    <property type="entry name" value="HAD_sEH-N_like"/>
    <property type="match status" value="1"/>
</dbReference>
<dbReference type="eggNOG" id="COG1011">
    <property type="taxonomic scope" value="Bacteria"/>
</dbReference>
<dbReference type="STRING" id="1197477.IA57_00535"/>
<reference evidence="1 2" key="1">
    <citation type="journal article" date="2014" name="Genome Announc.">
        <title>Draft Genome Sequence of the Algicidal Bacterium Mangrovimonas yunxiaonensis Strain LY01.</title>
        <authorList>
            <person name="Li Y."/>
            <person name="Zhu H."/>
            <person name="Li C."/>
            <person name="Zhang H."/>
            <person name="Chen Z."/>
            <person name="Zheng W."/>
            <person name="Xu H."/>
            <person name="Zheng T."/>
        </authorList>
    </citation>
    <scope>NUCLEOTIDE SEQUENCE [LARGE SCALE GENOMIC DNA]</scope>
    <source>
        <strain evidence="1 2">LY01</strain>
    </source>
</reference>
<dbReference type="RefSeq" id="WP_036117823.1">
    <property type="nucleotide sequence ID" value="NZ_BMET01000008.1"/>
</dbReference>
<dbReference type="SFLD" id="SFLDS00003">
    <property type="entry name" value="Haloacid_Dehalogenase"/>
    <property type="match status" value="1"/>
</dbReference>
<dbReference type="InterPro" id="IPR041492">
    <property type="entry name" value="HAD_2"/>
</dbReference>
<proteinExistence type="predicted"/>
<dbReference type="SUPFAM" id="SSF56784">
    <property type="entry name" value="HAD-like"/>
    <property type="match status" value="1"/>
</dbReference>
<comment type="caution">
    <text evidence="1">The sequence shown here is derived from an EMBL/GenBank/DDBJ whole genome shotgun (WGS) entry which is preliminary data.</text>
</comment>
<dbReference type="OrthoDB" id="9797415at2"/>
<reference evidence="2" key="2">
    <citation type="submission" date="2014-07" db="EMBL/GenBank/DDBJ databases">
        <title>Genome sequence of Mangrovimonas yunxiaonensis.</title>
        <authorList>
            <person name="Li Y."/>
            <person name="Zheng T."/>
        </authorList>
    </citation>
    <scope>NUCLEOTIDE SEQUENCE [LARGE SCALE GENOMIC DNA]</scope>
    <source>
        <strain evidence="2">LY01</strain>
    </source>
</reference>